<comment type="caution">
    <text evidence="2">The sequence shown here is derived from an EMBL/GenBank/DDBJ whole genome shotgun (WGS) entry which is preliminary data.</text>
</comment>
<reference evidence="2 3" key="1">
    <citation type="submission" date="2019-11" db="EMBL/GenBank/DDBJ databases">
        <authorList>
            <person name="Dong K."/>
        </authorList>
    </citation>
    <scope>NUCLEOTIDE SEQUENCE [LARGE SCALE GENOMIC DNA]</scope>
    <source>
        <strain evidence="2 3">NBRC 112902</strain>
    </source>
</reference>
<gene>
    <name evidence="2" type="ORF">GL300_01510</name>
</gene>
<evidence type="ECO:0000313" key="2">
    <source>
        <dbReference type="EMBL" id="MTH57879.1"/>
    </source>
</evidence>
<dbReference type="Proteomes" id="UP000449846">
    <property type="component" value="Unassembled WGS sequence"/>
</dbReference>
<dbReference type="OrthoDB" id="7840314at2"/>
<evidence type="ECO:0000313" key="3">
    <source>
        <dbReference type="Proteomes" id="UP000449846"/>
    </source>
</evidence>
<evidence type="ECO:0000256" key="1">
    <source>
        <dbReference type="SAM" id="MobiDB-lite"/>
    </source>
</evidence>
<name>A0A844HGB9_9RHOB</name>
<accession>A0A844HGB9</accession>
<feature type="region of interest" description="Disordered" evidence="1">
    <location>
        <begin position="1"/>
        <end position="43"/>
    </location>
</feature>
<keyword evidence="3" id="KW-1185">Reference proteome</keyword>
<dbReference type="EMBL" id="WMIG01000001">
    <property type="protein sequence ID" value="MTH57879.1"/>
    <property type="molecule type" value="Genomic_DNA"/>
</dbReference>
<protein>
    <submittedName>
        <fullName evidence="2">Uncharacterized protein</fullName>
    </submittedName>
</protein>
<proteinExistence type="predicted"/>
<dbReference type="AlphaFoldDB" id="A0A844HGB9"/>
<sequence length="725" mass="75611">MAGPWEDYQPQAAQEDGPWADFAPATQEQPTGRRALASTEDGGTIWELSDGKRVFSSPNYSTSDPEQVAKLMEGATPADVSMSGWNDSIINQNPVEARALKAVEGTPFIGSYADEAVGAVYGDKARDAWRATSKAMDDEKPLQSAGLQLAGGLATGVPAAVVAGPGMAAQSLGGNMVRGAGLGVVEGATRGFGRGDNGAENRVATSATDAAFGGAVGLAVPAVAHGVGALASAFRNRLNQSQGISRIASGLGISPKASRLLSDTLEMDDLSRMGSALNDAGQDAMLADAGPTTRNALDFVTQAPGEGARTALHRIDDRATAAGGRLNAALDQSLTGNNIGAAGGRQFNDTARLQGDVRQSTAPARKAVYDAAYAQPIDYASEAGMRLEGLLKRVPAKAINDANLLMKLDDDASRQILASIADDGSVTMRRMPDVRQWDYIKRALDQAASTGEGQGAMGGQTPLGNAYKGLSRTIRQALGEAAPAYDDATRVAASAIDEVQAIKTGSELLRPQVTRAEAEAALDGMSGAERAAVKRGLRQSIDDAVANVRAVATDPNMDARETYKAYAMLTSRASQDKMKLLLGDDWHPLKTAIDETASALGLRAGVGGNSKTAQRGAFAAMLDDSMEPGAFRKGEPVKTAKGYWRQFTGSTPSQIQRAKGTVRNELADVLTRPNARATLDAIERARAAFPLLPDAGGALRRGTLAVGVGASPALAEQLRRRLLRQ</sequence>
<organism evidence="2 3">
    <name type="scientific">Paracoccus litorisediminis</name>
    <dbReference type="NCBI Taxonomy" id="2006130"/>
    <lineage>
        <taxon>Bacteria</taxon>
        <taxon>Pseudomonadati</taxon>
        <taxon>Pseudomonadota</taxon>
        <taxon>Alphaproteobacteria</taxon>
        <taxon>Rhodobacterales</taxon>
        <taxon>Paracoccaceae</taxon>
        <taxon>Paracoccus</taxon>
    </lineage>
</organism>
<dbReference type="RefSeq" id="WP_155037808.1">
    <property type="nucleotide sequence ID" value="NZ_WMIG01000001.1"/>
</dbReference>